<evidence type="ECO:0000256" key="3">
    <source>
        <dbReference type="SAM" id="Phobius"/>
    </source>
</evidence>
<dbReference type="InterPro" id="IPR018253">
    <property type="entry name" value="DnaJ_domain_CS"/>
</dbReference>
<keyword evidence="3" id="KW-0812">Transmembrane</keyword>
<evidence type="ECO:0000259" key="4">
    <source>
        <dbReference type="PROSITE" id="PS50076"/>
    </source>
</evidence>
<dbReference type="Pfam" id="PF00226">
    <property type="entry name" value="DnaJ"/>
    <property type="match status" value="1"/>
</dbReference>
<feature type="region of interest" description="Disordered" evidence="2">
    <location>
        <begin position="223"/>
        <end position="250"/>
    </location>
</feature>
<dbReference type="InterPro" id="IPR036869">
    <property type="entry name" value="J_dom_sf"/>
</dbReference>
<comment type="caution">
    <text evidence="5">The sequence shown here is derived from an EMBL/GenBank/DDBJ whole genome shotgun (WGS) entry which is preliminary data.</text>
</comment>
<dbReference type="GO" id="GO:0042407">
    <property type="term" value="P:cristae formation"/>
    <property type="evidence" value="ECO:0007669"/>
    <property type="project" value="TreeGrafter"/>
</dbReference>
<dbReference type="PANTHER" id="PTHR44157">
    <property type="entry name" value="DNAJ HOMOLOG SUBFAMILY C MEMBER 11"/>
    <property type="match status" value="1"/>
</dbReference>
<dbReference type="InterPro" id="IPR024586">
    <property type="entry name" value="DnaJ-like_C11_C"/>
</dbReference>
<dbReference type="InterPro" id="IPR001623">
    <property type="entry name" value="DnaJ_domain"/>
</dbReference>
<dbReference type="AlphaFoldDB" id="A0AAE8N8Y2"/>
<feature type="domain" description="J" evidence="4">
    <location>
        <begin position="162"/>
        <end position="227"/>
    </location>
</feature>
<dbReference type="SUPFAM" id="SSF46565">
    <property type="entry name" value="Chaperone J-domain"/>
    <property type="match status" value="1"/>
</dbReference>
<feature type="transmembrane region" description="Helical" evidence="3">
    <location>
        <begin position="614"/>
        <end position="632"/>
    </location>
</feature>
<feature type="region of interest" description="Disordered" evidence="2">
    <location>
        <begin position="1"/>
        <end position="84"/>
    </location>
</feature>
<dbReference type="SMART" id="SM00271">
    <property type="entry name" value="DnaJ"/>
    <property type="match status" value="1"/>
</dbReference>
<gene>
    <name evidence="5" type="ORF">DNG_10338</name>
</gene>
<dbReference type="PANTHER" id="PTHR44157:SF1">
    <property type="entry name" value="DNAJ HOMOLOG SUBFAMILY C MEMBER 11"/>
    <property type="match status" value="1"/>
</dbReference>
<organism evidence="5 6">
    <name type="scientific">Cephalotrichum gorgonifer</name>
    <dbReference type="NCBI Taxonomy" id="2041049"/>
    <lineage>
        <taxon>Eukaryota</taxon>
        <taxon>Fungi</taxon>
        <taxon>Dikarya</taxon>
        <taxon>Ascomycota</taxon>
        <taxon>Pezizomycotina</taxon>
        <taxon>Sordariomycetes</taxon>
        <taxon>Hypocreomycetidae</taxon>
        <taxon>Microascales</taxon>
        <taxon>Microascaceae</taxon>
        <taxon>Cephalotrichum</taxon>
    </lineage>
</organism>
<accession>A0AAE8N8Y2</accession>
<name>A0AAE8N8Y2_9PEZI</name>
<keyword evidence="3" id="KW-1133">Transmembrane helix</keyword>
<evidence type="ECO:0000256" key="2">
    <source>
        <dbReference type="SAM" id="MobiDB-lite"/>
    </source>
</evidence>
<dbReference type="InterPro" id="IPR052243">
    <property type="entry name" value="Mito_inner_membrane_organizer"/>
</dbReference>
<protein>
    <recommendedName>
        <fullName evidence="4">J domain-containing protein</fullName>
    </recommendedName>
</protein>
<evidence type="ECO:0000256" key="1">
    <source>
        <dbReference type="ARBA" id="ARBA00023186"/>
    </source>
</evidence>
<feature type="compositionally biased region" description="Polar residues" evidence="2">
    <location>
        <begin position="39"/>
        <end position="59"/>
    </location>
</feature>
<sequence>MTDADRTPRARRQVSGRGSTRSSGLFEARGAPGYGYAQVQPQAPQGYSHNSQPGTQSQVGYPQAGGGPGPGYDPYGSHRGLRPMDSRFSLNDHFAASRREYEFGDDDASSVFGGRAASILPRGAEAESQLEGEVRGDEVVVAGDEEDAPGEEDREDDDDEANFYEVLCVGRDGLTKEEVRRAYWRWFELLYPASCEEDVARIYFARVQDAFETLVDQEKRWEYDSSQGRAPPRRSQVEVSSDMGVRADASGRGRGLRPVDFMLGHSVSAGVPGLGRAVEEKFKRVKALLARTSRDRGVISEMTGLKGGATFTLSDPIVTISGYAYGLTEALPSTALSERYHPLLHIVPRQKVHLLGNLYPLATLNLHQDLLARDSSSGELRGASGIEVESDLLPTPSLTTRVSHSAVIRGSATSLGAGLTASRLSPGRPQVSIAGSRVWGDGVAFARLDSGNWRVRADETCRFFTEFSRLNGRVSSMLGPRAASFEVGYTKGTSCEALVPHQRAMSLLKEEKQVSSTTPSSWTASLGGTMDYLVSSLRYATSIPAASPTRLEVEFCASNHADHHVAIRNVFPIGSSFLGLELSLSPRTFHFSLSVSYLNQRFSLPIYMLPAPRSLFLAAVVPLLASAGFHFFRSKKRAAANKGKGKGKGKGRKGDKRSEADALAFLLHRSLSRRPDSAKGENLIIVSAKYGAAEDEWAGEHVADVTIALSALVRDGKVDIPAGLRTSHLPGFWDPAPGRVKALRVGFRIGGREGVVEAKEGEGLRIP</sequence>
<dbReference type="PROSITE" id="PS00636">
    <property type="entry name" value="DNAJ_1"/>
    <property type="match status" value="1"/>
</dbReference>
<evidence type="ECO:0000313" key="5">
    <source>
        <dbReference type="EMBL" id="SPO07643.1"/>
    </source>
</evidence>
<dbReference type="PROSITE" id="PS50076">
    <property type="entry name" value="DNAJ_2"/>
    <property type="match status" value="1"/>
</dbReference>
<dbReference type="GO" id="GO:0005739">
    <property type="term" value="C:mitochondrion"/>
    <property type="evidence" value="ECO:0007669"/>
    <property type="project" value="GOC"/>
</dbReference>
<keyword evidence="3" id="KW-0472">Membrane</keyword>
<dbReference type="Proteomes" id="UP001187682">
    <property type="component" value="Unassembled WGS sequence"/>
</dbReference>
<dbReference type="EMBL" id="ONZQ02000023">
    <property type="protein sequence ID" value="SPO07643.1"/>
    <property type="molecule type" value="Genomic_DNA"/>
</dbReference>
<dbReference type="Pfam" id="PF11875">
    <property type="entry name" value="DnaJ-like_C11_C"/>
    <property type="match status" value="1"/>
</dbReference>
<reference evidence="5" key="1">
    <citation type="submission" date="2018-03" db="EMBL/GenBank/DDBJ databases">
        <authorList>
            <person name="Guldener U."/>
        </authorList>
    </citation>
    <scope>NUCLEOTIDE SEQUENCE</scope>
</reference>
<keyword evidence="6" id="KW-1185">Reference proteome</keyword>
<evidence type="ECO:0000313" key="6">
    <source>
        <dbReference type="Proteomes" id="UP001187682"/>
    </source>
</evidence>
<dbReference type="Gene3D" id="1.10.287.110">
    <property type="entry name" value="DnaJ domain"/>
    <property type="match status" value="1"/>
</dbReference>
<keyword evidence="1" id="KW-0143">Chaperone</keyword>
<proteinExistence type="predicted"/>